<dbReference type="CDD" id="cd03257">
    <property type="entry name" value="ABC_NikE_OppD_transporters"/>
    <property type="match status" value="1"/>
</dbReference>
<dbReference type="EC" id="7.2.2.11" evidence="11"/>
<comment type="subcellular location">
    <subcellularLocation>
        <location evidence="1">Cell inner membrane</location>
        <topology evidence="1">Peripheral membrane protein</topology>
    </subcellularLocation>
</comment>
<evidence type="ECO:0000313" key="15">
    <source>
        <dbReference type="EMBL" id="BBO82403.1"/>
    </source>
</evidence>
<dbReference type="GO" id="GO:0016887">
    <property type="term" value="F:ATP hydrolysis activity"/>
    <property type="evidence" value="ECO:0007669"/>
    <property type="project" value="InterPro"/>
</dbReference>
<dbReference type="Gene3D" id="3.40.50.300">
    <property type="entry name" value="P-loop containing nucleotide triphosphate hydrolases"/>
    <property type="match status" value="1"/>
</dbReference>
<evidence type="ECO:0000313" key="16">
    <source>
        <dbReference type="Proteomes" id="UP000425960"/>
    </source>
</evidence>
<dbReference type="InterPro" id="IPR013563">
    <property type="entry name" value="Oligopep_ABC_C"/>
</dbReference>
<dbReference type="RefSeq" id="WP_173179457.1">
    <property type="nucleotide sequence ID" value="NZ_AP021876.1"/>
</dbReference>
<dbReference type="KEGG" id="dov:DSCO28_29690"/>
<evidence type="ECO:0000256" key="8">
    <source>
        <dbReference type="ARBA" id="ARBA00023065"/>
    </source>
</evidence>
<dbReference type="InterPro" id="IPR003593">
    <property type="entry name" value="AAA+_ATPase"/>
</dbReference>
<feature type="domain" description="ABC transporter" evidence="14">
    <location>
        <begin position="4"/>
        <end position="251"/>
    </location>
</feature>
<keyword evidence="7" id="KW-1278">Translocase</keyword>
<keyword evidence="4" id="KW-1003">Cell membrane</keyword>
<dbReference type="InterPro" id="IPR003439">
    <property type="entry name" value="ABC_transporter-like_ATP-bd"/>
</dbReference>
<keyword evidence="5" id="KW-0547">Nucleotide-binding</keyword>
<organism evidence="15 16">
    <name type="scientific">Desulfosarcina ovata subsp. sediminis</name>
    <dbReference type="NCBI Taxonomy" id="885957"/>
    <lineage>
        <taxon>Bacteria</taxon>
        <taxon>Pseudomonadati</taxon>
        <taxon>Thermodesulfobacteriota</taxon>
        <taxon>Desulfobacteria</taxon>
        <taxon>Desulfobacterales</taxon>
        <taxon>Desulfosarcinaceae</taxon>
        <taxon>Desulfosarcina</taxon>
    </lineage>
</organism>
<comment type="subunit">
    <text evidence="10">The complex is composed of two ATP-binding proteins (NikD and NikE), two transmembrane proteins (NikB and NikC) and a solute-binding protein (NikA).</text>
</comment>
<dbReference type="Proteomes" id="UP000425960">
    <property type="component" value="Chromosome"/>
</dbReference>
<dbReference type="EMBL" id="AP021876">
    <property type="protein sequence ID" value="BBO82403.1"/>
    <property type="molecule type" value="Genomic_DNA"/>
</dbReference>
<gene>
    <name evidence="15" type="primary">dppD_3</name>
    <name evidence="15" type="ORF">DSCO28_29690</name>
</gene>
<dbReference type="InterPro" id="IPR027417">
    <property type="entry name" value="P-loop_NTPase"/>
</dbReference>
<dbReference type="PROSITE" id="PS50893">
    <property type="entry name" value="ABC_TRANSPORTER_2"/>
    <property type="match status" value="1"/>
</dbReference>
<dbReference type="Pfam" id="PF00005">
    <property type="entry name" value="ABC_tran"/>
    <property type="match status" value="1"/>
</dbReference>
<evidence type="ECO:0000256" key="7">
    <source>
        <dbReference type="ARBA" id="ARBA00022967"/>
    </source>
</evidence>
<keyword evidence="3" id="KW-0813">Transport</keyword>
<keyword evidence="8" id="KW-0406">Ion transport</keyword>
<evidence type="ECO:0000256" key="5">
    <source>
        <dbReference type="ARBA" id="ARBA00022741"/>
    </source>
</evidence>
<dbReference type="GO" id="GO:0015833">
    <property type="term" value="P:peptide transport"/>
    <property type="evidence" value="ECO:0007669"/>
    <property type="project" value="InterPro"/>
</dbReference>
<dbReference type="Pfam" id="PF08352">
    <property type="entry name" value="oligo_HPY"/>
    <property type="match status" value="1"/>
</dbReference>
<dbReference type="GO" id="GO:0015413">
    <property type="term" value="F:ABC-type nickel transporter activity"/>
    <property type="evidence" value="ECO:0007669"/>
    <property type="project" value="UniProtKB-EC"/>
</dbReference>
<keyword evidence="6 15" id="KW-0067">ATP-binding</keyword>
<keyword evidence="9" id="KW-0472">Membrane</keyword>
<comment type="catalytic activity">
    <reaction evidence="13">
        <text>Ni(2+)(out) + ATP + H2O = Ni(2+)(in) + ADP + phosphate + H(+)</text>
        <dbReference type="Rhea" id="RHEA:15557"/>
        <dbReference type="ChEBI" id="CHEBI:15377"/>
        <dbReference type="ChEBI" id="CHEBI:15378"/>
        <dbReference type="ChEBI" id="CHEBI:30616"/>
        <dbReference type="ChEBI" id="CHEBI:43474"/>
        <dbReference type="ChEBI" id="CHEBI:49786"/>
        <dbReference type="ChEBI" id="CHEBI:456216"/>
        <dbReference type="EC" id="7.2.2.11"/>
    </reaction>
    <physiologicalReaction direction="left-to-right" evidence="13">
        <dbReference type="Rhea" id="RHEA:15558"/>
    </physiologicalReaction>
</comment>
<dbReference type="GO" id="GO:0005886">
    <property type="term" value="C:plasma membrane"/>
    <property type="evidence" value="ECO:0007669"/>
    <property type="project" value="UniProtKB-SubCell"/>
</dbReference>
<dbReference type="SUPFAM" id="SSF52540">
    <property type="entry name" value="P-loop containing nucleoside triphosphate hydrolases"/>
    <property type="match status" value="1"/>
</dbReference>
<proteinExistence type="inferred from homology"/>
<dbReference type="GO" id="GO:0005524">
    <property type="term" value="F:ATP binding"/>
    <property type="evidence" value="ECO:0007669"/>
    <property type="project" value="UniProtKB-KW"/>
</dbReference>
<evidence type="ECO:0000256" key="13">
    <source>
        <dbReference type="ARBA" id="ARBA00048610"/>
    </source>
</evidence>
<name>A0A5K7ZRQ1_9BACT</name>
<evidence type="ECO:0000256" key="2">
    <source>
        <dbReference type="ARBA" id="ARBA00005417"/>
    </source>
</evidence>
<evidence type="ECO:0000256" key="10">
    <source>
        <dbReference type="ARBA" id="ARBA00038669"/>
    </source>
</evidence>
<dbReference type="InterPro" id="IPR050388">
    <property type="entry name" value="ABC_Ni/Peptide_Import"/>
</dbReference>
<evidence type="ECO:0000256" key="6">
    <source>
        <dbReference type="ARBA" id="ARBA00022840"/>
    </source>
</evidence>
<dbReference type="PANTHER" id="PTHR43297:SF13">
    <property type="entry name" value="NICKEL ABC TRANSPORTER, ATP-BINDING PROTEIN"/>
    <property type="match status" value="1"/>
</dbReference>
<protein>
    <recommendedName>
        <fullName evidence="12">Nickel import system ATP-binding protein NikD</fullName>
        <ecNumber evidence="11">7.2.2.11</ecNumber>
    </recommendedName>
</protein>
<dbReference type="PROSITE" id="PS00211">
    <property type="entry name" value="ABC_TRANSPORTER_1"/>
    <property type="match status" value="1"/>
</dbReference>
<accession>A0A5K7ZRQ1</accession>
<evidence type="ECO:0000256" key="11">
    <source>
        <dbReference type="ARBA" id="ARBA00039098"/>
    </source>
</evidence>
<dbReference type="NCBIfam" id="TIGR01727">
    <property type="entry name" value="oligo_HPY"/>
    <property type="match status" value="1"/>
</dbReference>
<evidence type="ECO:0000256" key="9">
    <source>
        <dbReference type="ARBA" id="ARBA00023136"/>
    </source>
</evidence>
<comment type="similarity">
    <text evidence="2">Belongs to the ABC transporter superfamily.</text>
</comment>
<evidence type="ECO:0000256" key="3">
    <source>
        <dbReference type="ARBA" id="ARBA00022448"/>
    </source>
</evidence>
<reference evidence="15 16" key="1">
    <citation type="submission" date="2019-11" db="EMBL/GenBank/DDBJ databases">
        <title>Comparative genomics of hydrocarbon-degrading Desulfosarcina strains.</title>
        <authorList>
            <person name="Watanabe M."/>
            <person name="Kojima H."/>
            <person name="Fukui M."/>
        </authorList>
    </citation>
    <scope>NUCLEOTIDE SEQUENCE [LARGE SCALE GENOMIC DNA]</scope>
    <source>
        <strain evidence="15 16">28bB2T</strain>
    </source>
</reference>
<sequence length="312" mass="34052">MLSIDNLNVRFALSNADVTTAVESACLHIAAGRTVAVIGESGSGKSIMGLAVCGLLPNAAMVSGRVVFHDVSLLDLPADRMRDLRGRRIAFVPQSAGLSLNPTMTCGGQVAEIYTYRQGKNRHESARLTRDLLGRLSLSPSVVDTYPHLLSGGMRQRVLVAMGLAVTPDLLIADEPTKGIDAYRRQEVIDLFTRMRERSPDMAILVITHDIRLAEKISDEVAVMYAGQVVEHTHAGRFFDQPLHPYSRALLQAMPERGLLPIPGVAPRPGVRPQGCVFHPRCPLSTARCGRLEPPINGCDDSLVRCWRYARA</sequence>
<dbReference type="PANTHER" id="PTHR43297">
    <property type="entry name" value="OLIGOPEPTIDE TRANSPORT ATP-BINDING PROTEIN APPD"/>
    <property type="match status" value="1"/>
</dbReference>
<evidence type="ECO:0000256" key="1">
    <source>
        <dbReference type="ARBA" id="ARBA00004417"/>
    </source>
</evidence>
<dbReference type="AlphaFoldDB" id="A0A5K7ZRQ1"/>
<evidence type="ECO:0000256" key="4">
    <source>
        <dbReference type="ARBA" id="ARBA00022475"/>
    </source>
</evidence>
<evidence type="ECO:0000259" key="14">
    <source>
        <dbReference type="PROSITE" id="PS50893"/>
    </source>
</evidence>
<dbReference type="InterPro" id="IPR017871">
    <property type="entry name" value="ABC_transporter-like_CS"/>
</dbReference>
<dbReference type="SMART" id="SM00382">
    <property type="entry name" value="AAA"/>
    <property type="match status" value="1"/>
</dbReference>
<evidence type="ECO:0000256" key="12">
    <source>
        <dbReference type="ARBA" id="ARBA00044143"/>
    </source>
</evidence>